<reference evidence="4 5" key="1">
    <citation type="submission" date="2016-11" db="EMBL/GenBank/DDBJ databases">
        <authorList>
            <person name="Jaros S."/>
            <person name="Januszkiewicz K."/>
            <person name="Wedrychowicz H."/>
        </authorList>
    </citation>
    <scope>NUCLEOTIDE SEQUENCE [LARGE SCALE GENOMIC DNA]</scope>
    <source>
        <strain evidence="4 5">DSM 5091</strain>
    </source>
</reference>
<dbReference type="PANTHER" id="PTHR45138:SF9">
    <property type="entry name" value="DIGUANYLATE CYCLASE DGCM-RELATED"/>
    <property type="match status" value="1"/>
</dbReference>
<gene>
    <name evidence="4" type="ORF">SAMN02745165_02940</name>
</gene>
<dbReference type="InterPro" id="IPR050469">
    <property type="entry name" value="Diguanylate_Cyclase"/>
</dbReference>
<dbReference type="RefSeq" id="WP_072909495.1">
    <property type="nucleotide sequence ID" value="NZ_FQZT01000012.1"/>
</dbReference>
<name>A0A1M6LAX9_MALRU</name>
<dbReference type="EC" id="2.7.7.65" evidence="1"/>
<comment type="catalytic activity">
    <reaction evidence="2">
        <text>2 GTP = 3',3'-c-di-GMP + 2 diphosphate</text>
        <dbReference type="Rhea" id="RHEA:24898"/>
        <dbReference type="ChEBI" id="CHEBI:33019"/>
        <dbReference type="ChEBI" id="CHEBI:37565"/>
        <dbReference type="ChEBI" id="CHEBI:58805"/>
        <dbReference type="EC" id="2.7.7.65"/>
    </reaction>
</comment>
<dbReference type="GO" id="GO:1902201">
    <property type="term" value="P:negative regulation of bacterial-type flagellum-dependent cell motility"/>
    <property type="evidence" value="ECO:0007669"/>
    <property type="project" value="TreeGrafter"/>
</dbReference>
<evidence type="ECO:0000313" key="5">
    <source>
        <dbReference type="Proteomes" id="UP000184171"/>
    </source>
</evidence>
<dbReference type="InterPro" id="IPR000160">
    <property type="entry name" value="GGDEF_dom"/>
</dbReference>
<evidence type="ECO:0000256" key="1">
    <source>
        <dbReference type="ARBA" id="ARBA00012528"/>
    </source>
</evidence>
<dbReference type="Gene3D" id="3.30.70.270">
    <property type="match status" value="1"/>
</dbReference>
<dbReference type="EMBL" id="FQZT01000012">
    <property type="protein sequence ID" value="SHJ68289.1"/>
    <property type="molecule type" value="Genomic_DNA"/>
</dbReference>
<dbReference type="FunFam" id="3.30.70.270:FF:000001">
    <property type="entry name" value="Diguanylate cyclase domain protein"/>
    <property type="match status" value="1"/>
</dbReference>
<evidence type="ECO:0000313" key="4">
    <source>
        <dbReference type="EMBL" id="SHJ68289.1"/>
    </source>
</evidence>
<keyword evidence="5" id="KW-1185">Reference proteome</keyword>
<dbReference type="GO" id="GO:0005886">
    <property type="term" value="C:plasma membrane"/>
    <property type="evidence" value="ECO:0007669"/>
    <property type="project" value="TreeGrafter"/>
</dbReference>
<dbReference type="SUPFAM" id="SSF55073">
    <property type="entry name" value="Nucleotide cyclase"/>
    <property type="match status" value="1"/>
</dbReference>
<proteinExistence type="predicted"/>
<evidence type="ECO:0000259" key="3">
    <source>
        <dbReference type="PROSITE" id="PS50887"/>
    </source>
</evidence>
<dbReference type="AlphaFoldDB" id="A0A1M6LAX9"/>
<dbReference type="GO" id="GO:0043709">
    <property type="term" value="P:cell adhesion involved in single-species biofilm formation"/>
    <property type="evidence" value="ECO:0007669"/>
    <property type="project" value="TreeGrafter"/>
</dbReference>
<dbReference type="InterPro" id="IPR043128">
    <property type="entry name" value="Rev_trsase/Diguanyl_cyclase"/>
</dbReference>
<dbReference type="SMART" id="SM00267">
    <property type="entry name" value="GGDEF"/>
    <property type="match status" value="1"/>
</dbReference>
<accession>A0A1M6LAX9</accession>
<dbReference type="InterPro" id="IPR029787">
    <property type="entry name" value="Nucleotide_cyclase"/>
</dbReference>
<dbReference type="PANTHER" id="PTHR45138">
    <property type="entry name" value="REGULATORY COMPONENTS OF SENSORY TRANSDUCTION SYSTEM"/>
    <property type="match status" value="1"/>
</dbReference>
<dbReference type="GO" id="GO:0052621">
    <property type="term" value="F:diguanylate cyclase activity"/>
    <property type="evidence" value="ECO:0007669"/>
    <property type="project" value="UniProtKB-EC"/>
</dbReference>
<protein>
    <recommendedName>
        <fullName evidence="1">diguanylate cyclase</fullName>
        <ecNumber evidence="1">2.7.7.65</ecNumber>
    </recommendedName>
</protein>
<dbReference type="OrthoDB" id="9812034at2"/>
<dbReference type="NCBIfam" id="TIGR00254">
    <property type="entry name" value="GGDEF"/>
    <property type="match status" value="1"/>
</dbReference>
<organism evidence="4 5">
    <name type="scientific">Malonomonas rubra DSM 5091</name>
    <dbReference type="NCBI Taxonomy" id="1122189"/>
    <lineage>
        <taxon>Bacteria</taxon>
        <taxon>Pseudomonadati</taxon>
        <taxon>Thermodesulfobacteriota</taxon>
        <taxon>Desulfuromonadia</taxon>
        <taxon>Desulfuromonadales</taxon>
        <taxon>Geopsychrobacteraceae</taxon>
        <taxon>Malonomonas</taxon>
    </lineage>
</organism>
<dbReference type="Pfam" id="PF00990">
    <property type="entry name" value="GGDEF"/>
    <property type="match status" value="1"/>
</dbReference>
<evidence type="ECO:0000256" key="2">
    <source>
        <dbReference type="ARBA" id="ARBA00034247"/>
    </source>
</evidence>
<dbReference type="CDD" id="cd01949">
    <property type="entry name" value="GGDEF"/>
    <property type="match status" value="1"/>
</dbReference>
<sequence>MMHATALVIGADPGKKLQLVKNLSETKLFDRVKPLKTISALFQHLKTKSADIICWAIDSKETQTDWIYRLQKEDQWHDLPLIAFADNQQSLIKGFNLGASDSIRLSADPCELNARLQGHLKRWQRMLDLRKTKEQLQKMALTDPLTELGNRATFDLSIKQATARTQRSGFPVSLLMIDLDHFKQFNDTYGHQAGDNVLRKVAKAIRTSARDSDICCRYGGEEFAIILPDTDANNAKVLADRIHREVAQVSDRMHQFQHQITVSIGISCATLKGTTHPKTLVEEADRALYQAKSNGRNRTETWHLHQHISNRCDYRYSPVQQLAFGT</sequence>
<dbReference type="STRING" id="1122189.SAMN02745165_02940"/>
<dbReference type="PROSITE" id="PS50887">
    <property type="entry name" value="GGDEF"/>
    <property type="match status" value="1"/>
</dbReference>
<feature type="domain" description="GGDEF" evidence="3">
    <location>
        <begin position="170"/>
        <end position="304"/>
    </location>
</feature>
<dbReference type="Proteomes" id="UP000184171">
    <property type="component" value="Unassembled WGS sequence"/>
</dbReference>